<comment type="similarity">
    <text evidence="1">Belongs to the P-Pant transferase superfamily. Gsp/Sfp/HetI/AcpT family.</text>
</comment>
<evidence type="ECO:0000259" key="3">
    <source>
        <dbReference type="Pfam" id="PF01648"/>
    </source>
</evidence>
<feature type="domain" description="4'-phosphopantetheinyl transferase" evidence="3">
    <location>
        <begin position="130"/>
        <end position="213"/>
    </location>
</feature>
<dbReference type="EMBL" id="JACHJY010000004">
    <property type="protein sequence ID" value="MBB4982453.1"/>
    <property type="molecule type" value="Genomic_DNA"/>
</dbReference>
<dbReference type="Proteomes" id="UP000582643">
    <property type="component" value="Unassembled WGS sequence"/>
</dbReference>
<keyword evidence="5" id="KW-1185">Reference proteome</keyword>
<dbReference type="GO" id="GO:0008897">
    <property type="term" value="F:holo-[acyl-carrier-protein] synthase activity"/>
    <property type="evidence" value="ECO:0007669"/>
    <property type="project" value="InterPro"/>
</dbReference>
<comment type="caution">
    <text evidence="4">The sequence shown here is derived from an EMBL/GenBank/DDBJ whole genome shotgun (WGS) entry which is preliminary data.</text>
</comment>
<dbReference type="InterPro" id="IPR037143">
    <property type="entry name" value="4-PPantetheinyl_Trfase_dom_sf"/>
</dbReference>
<gene>
    <name evidence="4" type="ORF">GGE06_003363</name>
</gene>
<dbReference type="InterPro" id="IPR050559">
    <property type="entry name" value="P-Pant_transferase_sf"/>
</dbReference>
<evidence type="ECO:0000256" key="2">
    <source>
        <dbReference type="ARBA" id="ARBA00022679"/>
    </source>
</evidence>
<dbReference type="InterPro" id="IPR008278">
    <property type="entry name" value="4-PPantetheinyl_Trfase_dom"/>
</dbReference>
<evidence type="ECO:0000256" key="1">
    <source>
        <dbReference type="ARBA" id="ARBA00010990"/>
    </source>
</evidence>
<keyword evidence="2 4" id="KW-0808">Transferase</keyword>
<evidence type="ECO:0000313" key="4">
    <source>
        <dbReference type="EMBL" id="MBB4982453.1"/>
    </source>
</evidence>
<dbReference type="GO" id="GO:0005829">
    <property type="term" value="C:cytosol"/>
    <property type="evidence" value="ECO:0007669"/>
    <property type="project" value="TreeGrafter"/>
</dbReference>
<dbReference type="SUPFAM" id="SSF56214">
    <property type="entry name" value="4'-phosphopantetheinyl transferase"/>
    <property type="match status" value="2"/>
</dbReference>
<dbReference type="AlphaFoldDB" id="A0A7W7U065"/>
<dbReference type="GO" id="GO:0019878">
    <property type="term" value="P:lysine biosynthetic process via aminoadipic acid"/>
    <property type="evidence" value="ECO:0007669"/>
    <property type="project" value="TreeGrafter"/>
</dbReference>
<accession>A0A7W7U065</accession>
<dbReference type="GO" id="GO:0000287">
    <property type="term" value="F:magnesium ion binding"/>
    <property type="evidence" value="ECO:0007669"/>
    <property type="project" value="InterPro"/>
</dbReference>
<dbReference type="Pfam" id="PF01648">
    <property type="entry name" value="ACPS"/>
    <property type="match status" value="1"/>
</dbReference>
<dbReference type="RefSeq" id="WP_116159931.1">
    <property type="nucleotide sequence ID" value="NZ_JACHJY010000004.1"/>
</dbReference>
<protein>
    <submittedName>
        <fullName evidence="4">4'-phosphopantetheinyl transferase</fullName>
        <ecNumber evidence="4">2.7.8.-</ecNumber>
    </submittedName>
</protein>
<organism evidence="4 5">
    <name type="scientific">Streptomyces nymphaeiformis</name>
    <dbReference type="NCBI Taxonomy" id="2663842"/>
    <lineage>
        <taxon>Bacteria</taxon>
        <taxon>Bacillati</taxon>
        <taxon>Actinomycetota</taxon>
        <taxon>Actinomycetes</taxon>
        <taxon>Kitasatosporales</taxon>
        <taxon>Streptomycetaceae</taxon>
        <taxon>Streptomyces</taxon>
    </lineage>
</organism>
<dbReference type="PANTHER" id="PTHR12215">
    <property type="entry name" value="PHOSPHOPANTETHEINE TRANSFERASE"/>
    <property type="match status" value="1"/>
</dbReference>
<name>A0A7W7U065_9ACTN</name>
<evidence type="ECO:0000313" key="5">
    <source>
        <dbReference type="Proteomes" id="UP000582643"/>
    </source>
</evidence>
<dbReference type="PANTHER" id="PTHR12215:SF10">
    <property type="entry name" value="L-AMINOADIPATE-SEMIALDEHYDE DEHYDROGENASE-PHOSPHOPANTETHEINYL TRANSFERASE"/>
    <property type="match status" value="1"/>
</dbReference>
<proteinExistence type="inferred from homology"/>
<dbReference type="EC" id="2.7.8.-" evidence="4"/>
<sequence length="268" mass="27864">MSSCPTPYAAGHRIDQPPVPVLGPADCHVWWADPATVTEACLDLLDETEQSRLPQLRRLEDRQRFIAGRALLRTAAAGYLGLPPQWVEVVARCPDCSRNHGKPELPGTGLQVSVSHSGSRVAVAVTRTGPVGIDVEEISASVAPAELLPHVLGPAEPRTPAHATIGGFHRMWTRKEAVLKATGQGLRIPLSEVGVSAPEEDPRVLFLGGPAARPAEDFVLADLEAGAGCAAAVAVIGGGQPVFTAYSRSTPSAAGFSAGPPPAAVPGR</sequence>
<dbReference type="Gene3D" id="3.90.470.20">
    <property type="entry name" value="4'-phosphopantetheinyl transferase domain"/>
    <property type="match status" value="2"/>
</dbReference>
<reference evidence="4 5" key="1">
    <citation type="submission" date="2020-08" db="EMBL/GenBank/DDBJ databases">
        <title>Genomic Encyclopedia of Type Strains, Phase III (KMG-III): the genomes of soil and plant-associated and newly described type strains.</title>
        <authorList>
            <person name="Whitman W."/>
        </authorList>
    </citation>
    <scope>NUCLEOTIDE SEQUENCE [LARGE SCALE GENOMIC DNA]</scope>
    <source>
        <strain evidence="4 5">SFB5A</strain>
    </source>
</reference>